<accession>A0A163AFI8</accession>
<gene>
    <name evidence="1" type="ORF">ST47_g7701</name>
</gene>
<sequence>MGDLAWFLGIRIVRDRALHKTWLVQDAFINKLPQSTEETDTTRTKLYQQLVGSLAYIAVWGRPDVACTHVVFACHLTNPGQSHVSKIRQTWRYLLSKKALALEASASSHDMAEYLSDDPTYRDTLFFGSSDASYADEPETRRSSQGYAFKFGGLMIDWKSTVQRTVTKSTTESELLSLSLSLAASQIEEWMRFFAGINLTLDCTPTIQCDNQQTVGIVTKEHNKLHTKVKYVDIRQLWIRQEVTASRINVQWVPTDHMPAEGLTKILPKQRFAEFVRQLGLINIAKRLKGYGIC</sequence>
<dbReference type="CDD" id="cd09272">
    <property type="entry name" value="RNase_HI_RT_Ty1"/>
    <property type="match status" value="1"/>
</dbReference>
<dbReference type="STRING" id="5454.A0A163AFI8"/>
<dbReference type="AlphaFoldDB" id="A0A163AFI8"/>
<dbReference type="PANTHER" id="PTHR11439:SF467">
    <property type="entry name" value="INTEGRASE CATALYTIC DOMAIN-CONTAINING PROTEIN"/>
    <property type="match status" value="1"/>
</dbReference>
<evidence type="ECO:0000313" key="2">
    <source>
        <dbReference type="Proteomes" id="UP000076837"/>
    </source>
</evidence>
<dbReference type="EMBL" id="JYNV01000255">
    <property type="protein sequence ID" value="KZM21158.1"/>
    <property type="molecule type" value="Genomic_DNA"/>
</dbReference>
<comment type="caution">
    <text evidence="1">The sequence shown here is derived from an EMBL/GenBank/DDBJ whole genome shotgun (WGS) entry which is preliminary data.</text>
</comment>
<evidence type="ECO:0000313" key="1">
    <source>
        <dbReference type="EMBL" id="KZM21158.1"/>
    </source>
</evidence>
<protein>
    <recommendedName>
        <fullName evidence="3">Reverse transcriptase Ty1/copia-type domain-containing protein</fullName>
    </recommendedName>
</protein>
<keyword evidence="2" id="KW-1185">Reference proteome</keyword>
<dbReference type="Proteomes" id="UP000076837">
    <property type="component" value="Unassembled WGS sequence"/>
</dbReference>
<reference evidence="1 2" key="1">
    <citation type="journal article" date="2016" name="Sci. Rep.">
        <title>Draft genome sequencing and secretome analysis of fungal phytopathogen Ascochyta rabiei provides insight into the necrotrophic effector repertoire.</title>
        <authorList>
            <person name="Verma S."/>
            <person name="Gazara R.K."/>
            <person name="Nizam S."/>
            <person name="Parween S."/>
            <person name="Chattopadhyay D."/>
            <person name="Verma P.K."/>
        </authorList>
    </citation>
    <scope>NUCLEOTIDE SEQUENCE [LARGE SCALE GENOMIC DNA]</scope>
    <source>
        <strain evidence="1 2">ArDII</strain>
    </source>
</reference>
<organism evidence="1 2">
    <name type="scientific">Didymella rabiei</name>
    <name type="common">Chickpea ascochyta blight fungus</name>
    <name type="synonym">Mycosphaerella rabiei</name>
    <dbReference type="NCBI Taxonomy" id="5454"/>
    <lineage>
        <taxon>Eukaryota</taxon>
        <taxon>Fungi</taxon>
        <taxon>Dikarya</taxon>
        <taxon>Ascomycota</taxon>
        <taxon>Pezizomycotina</taxon>
        <taxon>Dothideomycetes</taxon>
        <taxon>Pleosporomycetidae</taxon>
        <taxon>Pleosporales</taxon>
        <taxon>Pleosporineae</taxon>
        <taxon>Didymellaceae</taxon>
        <taxon>Ascochyta</taxon>
    </lineage>
</organism>
<dbReference type="PANTHER" id="PTHR11439">
    <property type="entry name" value="GAG-POL-RELATED RETROTRANSPOSON"/>
    <property type="match status" value="1"/>
</dbReference>
<evidence type="ECO:0008006" key="3">
    <source>
        <dbReference type="Google" id="ProtNLM"/>
    </source>
</evidence>
<proteinExistence type="predicted"/>
<name>A0A163AFI8_DIDRA</name>